<name>A0A3M9N5L5_9BACT</name>
<dbReference type="InterPro" id="IPR011042">
    <property type="entry name" value="6-blade_b-propeller_TolB-like"/>
</dbReference>
<dbReference type="RefSeq" id="WP_123131234.1">
    <property type="nucleotide sequence ID" value="NZ_RJJE01000001.1"/>
</dbReference>
<dbReference type="PANTHER" id="PTHR47572">
    <property type="entry name" value="LIPOPROTEIN-RELATED"/>
    <property type="match status" value="1"/>
</dbReference>
<dbReference type="OrthoDB" id="241638at2"/>
<gene>
    <name evidence="3" type="ORF">EFA69_01025</name>
</gene>
<proteinExistence type="predicted"/>
<dbReference type="SUPFAM" id="SSF63829">
    <property type="entry name" value="Calcium-dependent phosphotriesterase"/>
    <property type="match status" value="1"/>
</dbReference>
<dbReference type="Pfam" id="PF08450">
    <property type="entry name" value="SGL"/>
    <property type="match status" value="1"/>
</dbReference>
<dbReference type="AlphaFoldDB" id="A0A3M9N5L5"/>
<protein>
    <submittedName>
        <fullName evidence="3">SMP-30/gluconolactonase/LRE family protein</fullName>
    </submittedName>
</protein>
<dbReference type="Gene3D" id="2.120.10.30">
    <property type="entry name" value="TolB, C-terminal domain"/>
    <property type="match status" value="1"/>
</dbReference>
<dbReference type="EMBL" id="RJJE01000001">
    <property type="protein sequence ID" value="RNI33036.1"/>
    <property type="molecule type" value="Genomic_DNA"/>
</dbReference>
<dbReference type="Proteomes" id="UP000271010">
    <property type="component" value="Unassembled WGS sequence"/>
</dbReference>
<evidence type="ECO:0000313" key="4">
    <source>
        <dbReference type="Proteomes" id="UP000271010"/>
    </source>
</evidence>
<keyword evidence="1" id="KW-0378">Hydrolase</keyword>
<feature type="domain" description="SMP-30/Gluconolactonase/LRE-like region" evidence="2">
    <location>
        <begin position="49"/>
        <end position="291"/>
    </location>
</feature>
<dbReference type="InterPro" id="IPR051262">
    <property type="entry name" value="SMP-30/CGR1_Lactonase"/>
</dbReference>
<dbReference type="PANTHER" id="PTHR47572:SF4">
    <property type="entry name" value="LACTONASE DRP35"/>
    <property type="match status" value="1"/>
</dbReference>
<evidence type="ECO:0000256" key="1">
    <source>
        <dbReference type="ARBA" id="ARBA00022801"/>
    </source>
</evidence>
<sequence>MTRQNSFLAVAGIVLVLLLPTLLSAQSIDQKAIVAKGAQVEKLGDGYSFTEGPAVDREGNVYFTDQPNNKIFKWSAGTGKITLFTDQAGRSNGLYFDRKGYLIAAADMDNQLWSFDQAAHHTVLVSDYQGKLLNGPNDLWIAPTGAMYVTDPLYKREYWTRNPERQQDGEHVYYLSPDRSHFYRVAEDLVKPNGIVGTPDGKKLYVADAEAGKTYVYTIKADGSLTDKKLFVNMGSDGMTIDNHGNVYLTGKGVTVFDKEGKQIAHIPIQEDWTANVVFGGKDRSTLFITAMGAVYGLRMTVKGVL</sequence>
<evidence type="ECO:0000259" key="2">
    <source>
        <dbReference type="Pfam" id="PF08450"/>
    </source>
</evidence>
<accession>A0A3M9N5L5</accession>
<reference evidence="3 4" key="1">
    <citation type="submission" date="2018-11" db="EMBL/GenBank/DDBJ databases">
        <title>Rufibacter latericius sp. nov., isolated from water in Baiyang Lake.</title>
        <authorList>
            <person name="Yang Y."/>
        </authorList>
    </citation>
    <scope>NUCLEOTIDE SEQUENCE [LARGE SCALE GENOMIC DNA]</scope>
    <source>
        <strain evidence="3 4">MCC P1</strain>
    </source>
</reference>
<evidence type="ECO:0000313" key="3">
    <source>
        <dbReference type="EMBL" id="RNI33036.1"/>
    </source>
</evidence>
<dbReference type="InterPro" id="IPR013658">
    <property type="entry name" value="SGL"/>
</dbReference>
<keyword evidence="4" id="KW-1185">Reference proteome</keyword>
<comment type="caution">
    <text evidence="3">The sequence shown here is derived from an EMBL/GenBank/DDBJ whole genome shotgun (WGS) entry which is preliminary data.</text>
</comment>
<dbReference type="GO" id="GO:0016787">
    <property type="term" value="F:hydrolase activity"/>
    <property type="evidence" value="ECO:0007669"/>
    <property type="project" value="UniProtKB-KW"/>
</dbReference>
<organism evidence="3 4">
    <name type="scientific">Rufibacter immobilis</name>
    <dbReference type="NCBI Taxonomy" id="1348778"/>
    <lineage>
        <taxon>Bacteria</taxon>
        <taxon>Pseudomonadati</taxon>
        <taxon>Bacteroidota</taxon>
        <taxon>Cytophagia</taxon>
        <taxon>Cytophagales</taxon>
        <taxon>Hymenobacteraceae</taxon>
        <taxon>Rufibacter</taxon>
    </lineage>
</organism>